<gene>
    <name evidence="1" type="ORF">UFOVP1005_23</name>
    <name evidence="2" type="ORF">UFOVP1344_23</name>
    <name evidence="3" type="ORF">UFOVP1602_17</name>
</gene>
<evidence type="ECO:0000313" key="3">
    <source>
        <dbReference type="EMBL" id="CAB4218221.1"/>
    </source>
</evidence>
<reference evidence="1" key="1">
    <citation type="submission" date="2020-05" db="EMBL/GenBank/DDBJ databases">
        <authorList>
            <person name="Chiriac C."/>
            <person name="Salcher M."/>
            <person name="Ghai R."/>
            <person name="Kavagutti S V."/>
        </authorList>
    </citation>
    <scope>NUCLEOTIDE SEQUENCE</scope>
</reference>
<name>A0A6J5Q4T5_9CAUD</name>
<organism evidence="1">
    <name type="scientific">uncultured Caudovirales phage</name>
    <dbReference type="NCBI Taxonomy" id="2100421"/>
    <lineage>
        <taxon>Viruses</taxon>
        <taxon>Duplodnaviria</taxon>
        <taxon>Heunggongvirae</taxon>
        <taxon>Uroviricota</taxon>
        <taxon>Caudoviricetes</taxon>
        <taxon>Peduoviridae</taxon>
        <taxon>Maltschvirus</taxon>
        <taxon>Maltschvirus maltsch</taxon>
    </lineage>
</organism>
<proteinExistence type="predicted"/>
<evidence type="ECO:0000313" key="2">
    <source>
        <dbReference type="EMBL" id="CAB4200020.1"/>
    </source>
</evidence>
<sequence length="169" mass="19593">MTDINDITTGIDNIIINMRDLRNDVENLDVEHEHERHGCSQCEDVFETGVEEGKESHDHDVWGCTDCEEMKDEAAREVWDNISITDIMDNAWSEYQEIREDGAEEERDAQRQKLAAFSSMLYNLADFTKKWDDTSVATFDHNALAIRNLLHPNRAEDVKPEEKEVSVEY</sequence>
<dbReference type="EMBL" id="LR796956">
    <property type="protein sequence ID" value="CAB4177557.1"/>
    <property type="molecule type" value="Genomic_DNA"/>
</dbReference>
<dbReference type="EMBL" id="LR797467">
    <property type="protein sequence ID" value="CAB4218221.1"/>
    <property type="molecule type" value="Genomic_DNA"/>
</dbReference>
<evidence type="ECO:0000313" key="1">
    <source>
        <dbReference type="EMBL" id="CAB4177557.1"/>
    </source>
</evidence>
<protein>
    <submittedName>
        <fullName evidence="1">Uncharacterized protein</fullName>
    </submittedName>
</protein>
<dbReference type="EMBL" id="LR797299">
    <property type="protein sequence ID" value="CAB4200020.1"/>
    <property type="molecule type" value="Genomic_DNA"/>
</dbReference>
<accession>A0A6J5Q4T5</accession>